<evidence type="ECO:0000256" key="1">
    <source>
        <dbReference type="ARBA" id="ARBA00022679"/>
    </source>
</evidence>
<evidence type="ECO:0000256" key="2">
    <source>
        <dbReference type="ARBA" id="ARBA00023315"/>
    </source>
</evidence>
<dbReference type="RefSeq" id="WP_202780365.1">
    <property type="nucleotide sequence ID" value="NZ_CP065425.1"/>
</dbReference>
<sequence>MINPLTETIKIVKYREELAKSIADMWNESRDSWGGDSAIMSEEQVLEKEANSEDLFLYLALDGEKVVGYCGISEYKEDIEALYIRLLNVHPDYHGKKIGKQLVLKAVEKTIELGWPRIDLYTWPGNVKAVPLYKKCGFFWEDRDDTTHLMNFIPLVLQNEITKPLFHSIDWYEDNVRAIEVKPDGIKENGFTYYEYVWENEQHFLRVQIEKSGRGIRLIETNDIKIELLMGQHTQIEGRESNLQLQIENKRIDSLNVTVEGCKNERTHVQGKITEAIKQNKIFEFPVHIKNGEEPNEWITHPKAEVQIVINGRKSKLAVGVFPKKAMKVKPVYIPKKFDTNKQQYCYIEIDNFLKNEAEISIKLSPNALVQWEKSTYSSKITETGMIKIPFQIKKYGFVQSECTVTVHTANEIFEWKETLAFSMPYFGVKDGGFDQEFFYLQNGFYTVNIRKRDNAISFGDEQKFNQRTFLFPPKFGKPYIAELPKKQASSYEWNYTETSAIMKIHYEIEKPFKQNVALCFELFGEGLLNFWLEIENVSESIVENLYIYQPIRHELNQTYLPLNNEIVYFNDSKMTDLSQLNSKDVTSNWIFSDDKKDPHGIIWDRQMKIGFDGWVLYLEENIRKITKNEIRKSKIIRFSLGVIKTVEEFQLFANDTSKQTVVDEVEIRTKTRNPIISTNKVELILKRSQNRYFNGVLSFLNNDEPLKNISIEQVNNDAFKFIYQTKDDPFVSLQYVLENESQTIQGSSLLLRKANRPIQSRKIDGNGQYIYEIENGDLQFKAAPGFFPTLYSICFQGREWLDSSFPTPEPKAWWNPWTGGFSSHLSGISLFSYIKESSQTSFVKKQDQYKNEWEGLAIETVIEHHEKWKGLKITQYFLTIPGVPMIAHYTELEHRNRTINQFVYTDMFLKNISMKNTSVHLHNKGGSTKFNAGFEEHIFRLNNPSTFSDNDQSQHLQLVSSKDLLDSECIFSEDFALVSTMEFVRNSPGHSKKTDPIFMLFPHLPIDKDMIKNLKSIKF</sequence>
<protein>
    <submittedName>
        <fullName evidence="4">GNAT family N-acetyltransferase</fullName>
    </submittedName>
</protein>
<proteinExistence type="predicted"/>
<evidence type="ECO:0000313" key="4">
    <source>
        <dbReference type="EMBL" id="QQZ11091.1"/>
    </source>
</evidence>
<evidence type="ECO:0000259" key="3">
    <source>
        <dbReference type="PROSITE" id="PS51186"/>
    </source>
</evidence>
<reference evidence="4 5" key="1">
    <citation type="submission" date="2020-11" db="EMBL/GenBank/DDBJ databases">
        <title>Taxonomic evaluation of the Bacillus sporothermodurans group of bacteria based on whole genome sequences.</title>
        <authorList>
            <person name="Fiedler G."/>
            <person name="Herbstmann A.-D."/>
            <person name="Doll E."/>
            <person name="Wenning M."/>
            <person name="Brinks E."/>
            <person name="Kabisch J."/>
            <person name="Breitenwieser F."/>
            <person name="Lappann M."/>
            <person name="Boehnlein C."/>
            <person name="Franz C."/>
        </authorList>
    </citation>
    <scope>NUCLEOTIDE SEQUENCE [LARGE SCALE GENOMIC DNA]</scope>
    <source>
        <strain evidence="4 5">JCM 19841</strain>
    </source>
</reference>
<keyword evidence="1" id="KW-0808">Transferase</keyword>
<dbReference type="Pfam" id="PF00583">
    <property type="entry name" value="Acetyltransf_1"/>
    <property type="match status" value="1"/>
</dbReference>
<dbReference type="PROSITE" id="PS51186">
    <property type="entry name" value="GNAT"/>
    <property type="match status" value="1"/>
</dbReference>
<dbReference type="EMBL" id="CP065425">
    <property type="protein sequence ID" value="QQZ11091.1"/>
    <property type="molecule type" value="Genomic_DNA"/>
</dbReference>
<keyword evidence="5" id="KW-1185">Reference proteome</keyword>
<accession>A0ABX7E680</accession>
<organism evidence="4 5">
    <name type="scientific">Heyndrickxia vini</name>
    <dbReference type="NCBI Taxonomy" id="1476025"/>
    <lineage>
        <taxon>Bacteria</taxon>
        <taxon>Bacillati</taxon>
        <taxon>Bacillota</taxon>
        <taxon>Bacilli</taxon>
        <taxon>Bacillales</taxon>
        <taxon>Bacillaceae</taxon>
        <taxon>Heyndrickxia</taxon>
    </lineage>
</organism>
<dbReference type="InterPro" id="IPR050832">
    <property type="entry name" value="Bact_Acetyltransf"/>
</dbReference>
<name>A0ABX7E680_9BACI</name>
<dbReference type="Gene3D" id="3.40.630.30">
    <property type="match status" value="1"/>
</dbReference>
<dbReference type="PANTHER" id="PTHR43877">
    <property type="entry name" value="AMINOALKYLPHOSPHONATE N-ACETYLTRANSFERASE-RELATED-RELATED"/>
    <property type="match status" value="1"/>
</dbReference>
<gene>
    <name evidence="4" type="ORF">I5776_09480</name>
</gene>
<dbReference type="SUPFAM" id="SSF55729">
    <property type="entry name" value="Acyl-CoA N-acyltransferases (Nat)"/>
    <property type="match status" value="1"/>
</dbReference>
<dbReference type="Proteomes" id="UP000595691">
    <property type="component" value="Chromosome"/>
</dbReference>
<dbReference type="InterPro" id="IPR000182">
    <property type="entry name" value="GNAT_dom"/>
</dbReference>
<dbReference type="CDD" id="cd04301">
    <property type="entry name" value="NAT_SF"/>
    <property type="match status" value="1"/>
</dbReference>
<evidence type="ECO:0000313" key="5">
    <source>
        <dbReference type="Proteomes" id="UP000595691"/>
    </source>
</evidence>
<keyword evidence="2" id="KW-0012">Acyltransferase</keyword>
<feature type="domain" description="N-acetyltransferase" evidence="3">
    <location>
        <begin position="12"/>
        <end position="160"/>
    </location>
</feature>
<dbReference type="InterPro" id="IPR016181">
    <property type="entry name" value="Acyl_CoA_acyltransferase"/>
</dbReference>